<dbReference type="Pfam" id="PF00072">
    <property type="entry name" value="Response_reg"/>
    <property type="match status" value="1"/>
</dbReference>
<dbReference type="SMART" id="SM00388">
    <property type="entry name" value="HisKA"/>
    <property type="match status" value="1"/>
</dbReference>
<dbReference type="Pfam" id="PF00512">
    <property type="entry name" value="HisKA"/>
    <property type="match status" value="1"/>
</dbReference>
<feature type="compositionally biased region" description="Basic and acidic residues" evidence="7">
    <location>
        <begin position="577"/>
        <end position="589"/>
    </location>
</feature>
<dbReference type="SUPFAM" id="SSF55874">
    <property type="entry name" value="ATPase domain of HSP90 chaperone/DNA topoisomerase II/histidine kinase"/>
    <property type="match status" value="1"/>
</dbReference>
<evidence type="ECO:0000259" key="9">
    <source>
        <dbReference type="PROSITE" id="PS50109"/>
    </source>
</evidence>
<feature type="compositionally biased region" description="Low complexity" evidence="7">
    <location>
        <begin position="754"/>
        <end position="767"/>
    </location>
</feature>
<dbReference type="InterPro" id="IPR003594">
    <property type="entry name" value="HATPase_dom"/>
</dbReference>
<keyword evidence="4" id="KW-0808">Transferase</keyword>
<feature type="domain" description="Histidine kinase" evidence="9">
    <location>
        <begin position="392"/>
        <end position="705"/>
    </location>
</feature>
<keyword evidence="8" id="KW-0812">Transmembrane</keyword>
<feature type="transmembrane region" description="Helical" evidence="8">
    <location>
        <begin position="284"/>
        <end position="302"/>
    </location>
</feature>
<evidence type="ECO:0000313" key="11">
    <source>
        <dbReference type="EMBL" id="KAJ7745663.1"/>
    </source>
</evidence>
<evidence type="ECO:0000259" key="10">
    <source>
        <dbReference type="PROSITE" id="PS50110"/>
    </source>
</evidence>
<dbReference type="PRINTS" id="PR00344">
    <property type="entry name" value="BCTRLSENSOR"/>
</dbReference>
<dbReference type="Pfam" id="PF02518">
    <property type="entry name" value="HATPase_c"/>
    <property type="match status" value="2"/>
</dbReference>
<protein>
    <recommendedName>
        <fullName evidence="2">histidine kinase</fullName>
        <ecNumber evidence="2">2.7.13.3</ecNumber>
    </recommendedName>
</protein>
<dbReference type="Gene3D" id="3.40.50.2300">
    <property type="match status" value="1"/>
</dbReference>
<evidence type="ECO:0000256" key="5">
    <source>
        <dbReference type="ARBA" id="ARBA00022777"/>
    </source>
</evidence>
<dbReference type="GO" id="GO:0009927">
    <property type="term" value="F:histidine phosphotransfer kinase activity"/>
    <property type="evidence" value="ECO:0007669"/>
    <property type="project" value="TreeGrafter"/>
</dbReference>
<dbReference type="InterPro" id="IPR036097">
    <property type="entry name" value="HisK_dim/P_sf"/>
</dbReference>
<dbReference type="Gene3D" id="3.30.565.10">
    <property type="entry name" value="Histidine kinase-like ATPase, C-terminal domain"/>
    <property type="match status" value="1"/>
</dbReference>
<evidence type="ECO:0000256" key="8">
    <source>
        <dbReference type="SAM" id="Phobius"/>
    </source>
</evidence>
<proteinExistence type="predicted"/>
<dbReference type="EMBL" id="JARKIB010000082">
    <property type="protein sequence ID" value="KAJ7745663.1"/>
    <property type="molecule type" value="Genomic_DNA"/>
</dbReference>
<dbReference type="InterPro" id="IPR011006">
    <property type="entry name" value="CheY-like_superfamily"/>
</dbReference>
<feature type="domain" description="Response regulatory" evidence="10">
    <location>
        <begin position="815"/>
        <end position="932"/>
    </location>
</feature>
<dbReference type="SMART" id="SM00387">
    <property type="entry name" value="HATPase_c"/>
    <property type="match status" value="1"/>
</dbReference>
<dbReference type="InterPro" id="IPR001789">
    <property type="entry name" value="Sig_transdc_resp-reg_receiver"/>
</dbReference>
<dbReference type="InterPro" id="IPR005467">
    <property type="entry name" value="His_kinase_dom"/>
</dbReference>
<evidence type="ECO:0000256" key="7">
    <source>
        <dbReference type="SAM" id="MobiDB-lite"/>
    </source>
</evidence>
<accession>A0AAD7INP8</accession>
<sequence length="944" mass="104486">MKNESILPVHRPERQLAFNSRVDRAPNSPNRLPLDSAVGDYLYKLWRICTTTLEGSLSETFKLVSSDDSDDARTSASGMSKVAAKVGEDESFLDAIVVDNDDHVEDKPALHQSDSSQRSGQGGSNSTGLGMHRTDYYAGDDRHYQGGLKSWLLYRGWPEIVDFFEPRFPEHEEEFQRQSWHSIKLLAFSASLFIVLNWVLYLVLNNESNRASAYGRYVFWVGFSIVTVPVPFMIALDMPRKYPTTFQIIFCISVWYCAFAELIQMRLCHFFIPALKFQCARKDFLAAMYYATAYPGLMMFICSKRLYNFIAQLIYFILLIVLVIPVQGIFARNVVAFAVFSIFIQGLHYTMENARRKMFLLALQLKQAFRAKHKARLAESKASFTKRRFANYIFHEVRVPLNNAVLAFQLLQSGNAFKEDYAKSTEIYALEQGLKMMKTVLNDVLDFEKMDSGHFETVPRPFPLHHSIRAILDQVEVQTGARQLILDRALDERIDAIPIPEDPSRSPEPEGLWVLGSELRLQQVLTNLATNAVKYTPEGGGRSIRISTEFLGISTRDELPGNPPDIEQEAEAEAEAEADHKHSTEKTTDLTRVGVGSEPRHIGSGGGGSGGPSLVRNGSASAQTQCLNFRLVVHDSGPGIKPSDLVEDRLFQPFVQTTVGQSSGSGTGLGLAIVKQIVRLSGGRLGVTSRRGEGSKFWIELSYPIASVAEIQASREVNALTSTRPQYAQRTKGDSGFMPGPLIPSTPSVASGGTAAAFAAATETTASPPQPPEQRAPLPPRYESNPDVTLESPPIPPAAPLTPLGSVVSSTDPLLVLVVDDDAVTRVLSSKLLTKLGCVVHTAKDGRECVDMVLGAEPNTYDLICLDNFMPVMTGEEAVKEIRSHDRDDFIVGCTGNALTEDQDSYREAGADEVMVKPVMIHDFKRLIQLAHQRRLGRRSRAPS</sequence>
<feature type="compositionally biased region" description="Pro residues" evidence="7">
    <location>
        <begin position="768"/>
        <end position="780"/>
    </location>
</feature>
<feature type="region of interest" description="Disordered" evidence="7">
    <location>
        <begin position="554"/>
        <end position="619"/>
    </location>
</feature>
<feature type="transmembrane region" description="Helical" evidence="8">
    <location>
        <begin position="217"/>
        <end position="236"/>
    </location>
</feature>
<evidence type="ECO:0000256" key="1">
    <source>
        <dbReference type="ARBA" id="ARBA00000085"/>
    </source>
</evidence>
<dbReference type="CDD" id="cd17546">
    <property type="entry name" value="REC_hyHK_CKI1_RcsC-like"/>
    <property type="match status" value="1"/>
</dbReference>
<keyword evidence="8" id="KW-1133">Transmembrane helix</keyword>
<dbReference type="Proteomes" id="UP001215598">
    <property type="component" value="Unassembled WGS sequence"/>
</dbReference>
<dbReference type="GO" id="GO:0005886">
    <property type="term" value="C:plasma membrane"/>
    <property type="evidence" value="ECO:0007669"/>
    <property type="project" value="TreeGrafter"/>
</dbReference>
<comment type="caution">
    <text evidence="11">The sequence shown here is derived from an EMBL/GenBank/DDBJ whole genome shotgun (WGS) entry which is preliminary data.</text>
</comment>
<dbReference type="PROSITE" id="PS50110">
    <property type="entry name" value="RESPONSE_REGULATORY"/>
    <property type="match status" value="1"/>
</dbReference>
<feature type="transmembrane region" description="Helical" evidence="8">
    <location>
        <begin position="334"/>
        <end position="351"/>
    </location>
</feature>
<dbReference type="SUPFAM" id="SSF47384">
    <property type="entry name" value="Homodimeric domain of signal transducing histidine kinase"/>
    <property type="match status" value="1"/>
</dbReference>
<gene>
    <name evidence="11" type="ORF">B0H16DRAFT_969974</name>
</gene>
<feature type="transmembrane region" description="Helical" evidence="8">
    <location>
        <begin position="248"/>
        <end position="272"/>
    </location>
</feature>
<dbReference type="AlphaFoldDB" id="A0AAD7INP8"/>
<dbReference type="InterPro" id="IPR004358">
    <property type="entry name" value="Sig_transdc_His_kin-like_C"/>
</dbReference>
<dbReference type="PANTHER" id="PTHR43047:SF66">
    <property type="entry name" value="HISKA"/>
    <property type="match status" value="1"/>
</dbReference>
<feature type="transmembrane region" description="Helical" evidence="8">
    <location>
        <begin position="185"/>
        <end position="205"/>
    </location>
</feature>
<dbReference type="InterPro" id="IPR036890">
    <property type="entry name" value="HATPase_C_sf"/>
</dbReference>
<keyword evidence="12" id="KW-1185">Reference proteome</keyword>
<evidence type="ECO:0000256" key="2">
    <source>
        <dbReference type="ARBA" id="ARBA00012438"/>
    </source>
</evidence>
<evidence type="ECO:0000256" key="6">
    <source>
        <dbReference type="PROSITE-ProRule" id="PRU00169"/>
    </source>
</evidence>
<dbReference type="CDD" id="cd00082">
    <property type="entry name" value="HisKA"/>
    <property type="match status" value="1"/>
</dbReference>
<dbReference type="GO" id="GO:0000155">
    <property type="term" value="F:phosphorelay sensor kinase activity"/>
    <property type="evidence" value="ECO:0007669"/>
    <property type="project" value="InterPro"/>
</dbReference>
<feature type="transmembrane region" description="Helical" evidence="8">
    <location>
        <begin position="309"/>
        <end position="328"/>
    </location>
</feature>
<keyword evidence="8" id="KW-0472">Membrane</keyword>
<dbReference type="EC" id="2.7.13.3" evidence="2"/>
<evidence type="ECO:0000313" key="12">
    <source>
        <dbReference type="Proteomes" id="UP001215598"/>
    </source>
</evidence>
<dbReference type="PANTHER" id="PTHR43047">
    <property type="entry name" value="TWO-COMPONENT HISTIDINE PROTEIN KINASE"/>
    <property type="match status" value="1"/>
</dbReference>
<feature type="region of interest" description="Disordered" evidence="7">
    <location>
        <begin position="754"/>
        <end position="793"/>
    </location>
</feature>
<keyword evidence="3 6" id="KW-0597">Phosphoprotein</keyword>
<organism evidence="11 12">
    <name type="scientific">Mycena metata</name>
    <dbReference type="NCBI Taxonomy" id="1033252"/>
    <lineage>
        <taxon>Eukaryota</taxon>
        <taxon>Fungi</taxon>
        <taxon>Dikarya</taxon>
        <taxon>Basidiomycota</taxon>
        <taxon>Agaricomycotina</taxon>
        <taxon>Agaricomycetes</taxon>
        <taxon>Agaricomycetidae</taxon>
        <taxon>Agaricales</taxon>
        <taxon>Marasmiineae</taxon>
        <taxon>Mycenaceae</taxon>
        <taxon>Mycena</taxon>
    </lineage>
</organism>
<feature type="region of interest" description="Disordered" evidence="7">
    <location>
        <begin position="106"/>
        <end position="130"/>
    </location>
</feature>
<dbReference type="SUPFAM" id="SSF52172">
    <property type="entry name" value="CheY-like"/>
    <property type="match status" value="1"/>
</dbReference>
<reference evidence="11" key="1">
    <citation type="submission" date="2023-03" db="EMBL/GenBank/DDBJ databases">
        <title>Massive genome expansion in bonnet fungi (Mycena s.s.) driven by repeated elements and novel gene families across ecological guilds.</title>
        <authorList>
            <consortium name="Lawrence Berkeley National Laboratory"/>
            <person name="Harder C.B."/>
            <person name="Miyauchi S."/>
            <person name="Viragh M."/>
            <person name="Kuo A."/>
            <person name="Thoen E."/>
            <person name="Andreopoulos B."/>
            <person name="Lu D."/>
            <person name="Skrede I."/>
            <person name="Drula E."/>
            <person name="Henrissat B."/>
            <person name="Morin E."/>
            <person name="Kohler A."/>
            <person name="Barry K."/>
            <person name="LaButti K."/>
            <person name="Morin E."/>
            <person name="Salamov A."/>
            <person name="Lipzen A."/>
            <person name="Mereny Z."/>
            <person name="Hegedus B."/>
            <person name="Baldrian P."/>
            <person name="Stursova M."/>
            <person name="Weitz H."/>
            <person name="Taylor A."/>
            <person name="Grigoriev I.V."/>
            <person name="Nagy L.G."/>
            <person name="Martin F."/>
            <person name="Kauserud H."/>
        </authorList>
    </citation>
    <scope>NUCLEOTIDE SEQUENCE</scope>
    <source>
        <strain evidence="11">CBHHK182m</strain>
    </source>
</reference>
<dbReference type="PROSITE" id="PS50109">
    <property type="entry name" value="HIS_KIN"/>
    <property type="match status" value="1"/>
</dbReference>
<dbReference type="InterPro" id="IPR003661">
    <property type="entry name" value="HisK_dim/P_dom"/>
</dbReference>
<evidence type="ECO:0000256" key="4">
    <source>
        <dbReference type="ARBA" id="ARBA00022679"/>
    </source>
</evidence>
<dbReference type="Gene3D" id="1.10.287.130">
    <property type="match status" value="1"/>
</dbReference>
<keyword evidence="5" id="KW-0418">Kinase</keyword>
<feature type="modified residue" description="4-aspartylphosphate" evidence="6">
    <location>
        <position position="867"/>
    </location>
</feature>
<name>A0AAD7INP8_9AGAR</name>
<dbReference type="SMART" id="SM00448">
    <property type="entry name" value="REC"/>
    <property type="match status" value="1"/>
</dbReference>
<feature type="compositionally biased region" description="Acidic residues" evidence="7">
    <location>
        <begin position="566"/>
        <end position="576"/>
    </location>
</feature>
<comment type="catalytic activity">
    <reaction evidence="1">
        <text>ATP + protein L-histidine = ADP + protein N-phospho-L-histidine.</text>
        <dbReference type="EC" id="2.7.13.3"/>
    </reaction>
</comment>
<evidence type="ECO:0000256" key="3">
    <source>
        <dbReference type="ARBA" id="ARBA00022553"/>
    </source>
</evidence>